<dbReference type="Proteomes" id="UP000738349">
    <property type="component" value="Unassembled WGS sequence"/>
</dbReference>
<accession>A0A9P9EWU1</accession>
<dbReference type="AlphaFoldDB" id="A0A9P9EWU1"/>
<sequence length="71" mass="8314">SFGERTFPYCRPAVMNDHFDRKHLGAMGEKARNSQISCEHLKCKEQGLKLEELDHFRNHVQHVHGVRFRPG</sequence>
<protein>
    <submittedName>
        <fullName evidence="1">Uncharacterized protein</fullName>
    </submittedName>
</protein>
<dbReference type="EMBL" id="JAGMUV010000008">
    <property type="protein sequence ID" value="KAH7146000.1"/>
    <property type="molecule type" value="Genomic_DNA"/>
</dbReference>
<comment type="caution">
    <text evidence="1">The sequence shown here is derived from an EMBL/GenBank/DDBJ whole genome shotgun (WGS) entry which is preliminary data.</text>
</comment>
<organism evidence="1 2">
    <name type="scientific">Dactylonectria macrodidyma</name>
    <dbReference type="NCBI Taxonomy" id="307937"/>
    <lineage>
        <taxon>Eukaryota</taxon>
        <taxon>Fungi</taxon>
        <taxon>Dikarya</taxon>
        <taxon>Ascomycota</taxon>
        <taxon>Pezizomycotina</taxon>
        <taxon>Sordariomycetes</taxon>
        <taxon>Hypocreomycetidae</taxon>
        <taxon>Hypocreales</taxon>
        <taxon>Nectriaceae</taxon>
        <taxon>Dactylonectria</taxon>
    </lineage>
</organism>
<proteinExistence type="predicted"/>
<dbReference type="OrthoDB" id="4485682at2759"/>
<evidence type="ECO:0000313" key="2">
    <source>
        <dbReference type="Proteomes" id="UP000738349"/>
    </source>
</evidence>
<gene>
    <name evidence="1" type="ORF">EDB81DRAFT_611362</name>
</gene>
<evidence type="ECO:0000313" key="1">
    <source>
        <dbReference type="EMBL" id="KAH7146000.1"/>
    </source>
</evidence>
<reference evidence="1" key="1">
    <citation type="journal article" date="2021" name="Nat. Commun.">
        <title>Genetic determinants of endophytism in the Arabidopsis root mycobiome.</title>
        <authorList>
            <person name="Mesny F."/>
            <person name="Miyauchi S."/>
            <person name="Thiergart T."/>
            <person name="Pickel B."/>
            <person name="Atanasova L."/>
            <person name="Karlsson M."/>
            <person name="Huettel B."/>
            <person name="Barry K.W."/>
            <person name="Haridas S."/>
            <person name="Chen C."/>
            <person name="Bauer D."/>
            <person name="Andreopoulos W."/>
            <person name="Pangilinan J."/>
            <person name="LaButti K."/>
            <person name="Riley R."/>
            <person name="Lipzen A."/>
            <person name="Clum A."/>
            <person name="Drula E."/>
            <person name="Henrissat B."/>
            <person name="Kohler A."/>
            <person name="Grigoriev I.V."/>
            <person name="Martin F.M."/>
            <person name="Hacquard S."/>
        </authorList>
    </citation>
    <scope>NUCLEOTIDE SEQUENCE</scope>
    <source>
        <strain evidence="1">MPI-CAGE-AT-0147</strain>
    </source>
</reference>
<feature type="non-terminal residue" evidence="1">
    <location>
        <position position="1"/>
    </location>
</feature>
<name>A0A9P9EWU1_9HYPO</name>
<feature type="non-terminal residue" evidence="1">
    <location>
        <position position="71"/>
    </location>
</feature>
<keyword evidence="2" id="KW-1185">Reference proteome</keyword>